<dbReference type="PANTHER" id="PTHR35617">
    <property type="entry name" value="PHAGE_INTEGRASE DOMAIN-CONTAINING PROTEIN"/>
    <property type="match status" value="1"/>
</dbReference>
<dbReference type="PANTHER" id="PTHR35617:SF3">
    <property type="entry name" value="CORE-BINDING (CB) DOMAIN-CONTAINING PROTEIN"/>
    <property type="match status" value="1"/>
</dbReference>
<name>A0ABQ9K0N0_9CUCU</name>
<organism evidence="2 3">
    <name type="scientific">Molorchus minor</name>
    <dbReference type="NCBI Taxonomy" id="1323400"/>
    <lineage>
        <taxon>Eukaryota</taxon>
        <taxon>Metazoa</taxon>
        <taxon>Ecdysozoa</taxon>
        <taxon>Arthropoda</taxon>
        <taxon>Hexapoda</taxon>
        <taxon>Insecta</taxon>
        <taxon>Pterygota</taxon>
        <taxon>Neoptera</taxon>
        <taxon>Endopterygota</taxon>
        <taxon>Coleoptera</taxon>
        <taxon>Polyphaga</taxon>
        <taxon>Cucujiformia</taxon>
        <taxon>Chrysomeloidea</taxon>
        <taxon>Cerambycidae</taxon>
        <taxon>Lamiinae</taxon>
        <taxon>Monochamini</taxon>
        <taxon>Molorchus</taxon>
    </lineage>
</organism>
<comment type="caution">
    <text evidence="2">The sequence shown here is derived from an EMBL/GenBank/DDBJ whole genome shotgun (WGS) entry which is preliminary data.</text>
</comment>
<dbReference type="Proteomes" id="UP001162164">
    <property type="component" value="Unassembled WGS sequence"/>
</dbReference>
<accession>A0ABQ9K0N0</accession>
<dbReference type="InterPro" id="IPR010998">
    <property type="entry name" value="Integrase_recombinase_N"/>
</dbReference>
<protein>
    <recommendedName>
        <fullName evidence="4">Tyr recombinase domain-containing protein</fullName>
    </recommendedName>
</protein>
<evidence type="ECO:0000313" key="3">
    <source>
        <dbReference type="Proteomes" id="UP001162164"/>
    </source>
</evidence>
<evidence type="ECO:0000313" key="2">
    <source>
        <dbReference type="EMBL" id="KAJ8983153.1"/>
    </source>
</evidence>
<dbReference type="InterPro" id="IPR011010">
    <property type="entry name" value="DNA_brk_join_enz"/>
</dbReference>
<keyword evidence="3" id="KW-1185">Reference proteome</keyword>
<dbReference type="SUPFAM" id="SSF56349">
    <property type="entry name" value="DNA breaking-rejoining enzymes"/>
    <property type="match status" value="1"/>
</dbReference>
<keyword evidence="1" id="KW-0238">DNA-binding</keyword>
<evidence type="ECO:0000256" key="1">
    <source>
        <dbReference type="ARBA" id="ARBA00023125"/>
    </source>
</evidence>
<gene>
    <name evidence="2" type="ORF">NQ317_016252</name>
</gene>
<reference evidence="2" key="1">
    <citation type="journal article" date="2023" name="Insect Mol. Biol.">
        <title>Genome sequencing provides insights into the evolution of gene families encoding plant cell wall-degrading enzymes in longhorned beetles.</title>
        <authorList>
            <person name="Shin N.R."/>
            <person name="Okamura Y."/>
            <person name="Kirsch R."/>
            <person name="Pauchet Y."/>
        </authorList>
    </citation>
    <scope>NUCLEOTIDE SEQUENCE</scope>
    <source>
        <strain evidence="2">MMC_N1</strain>
    </source>
</reference>
<proteinExistence type="predicted"/>
<dbReference type="EMBL" id="JAPWTJ010000092">
    <property type="protein sequence ID" value="KAJ8983153.1"/>
    <property type="molecule type" value="Genomic_DNA"/>
</dbReference>
<sequence length="342" mass="39512">MLYATYIASKESTVADEQSRMLYIDSECSLNNNIYLKTASVFGKPDIDLFASRLNNKCDDYVSWMQDQGAVKSDAFAMMWDKSLNFYTFPPFAIIGRILKKIVEDRSMGRESPEDALPLMVNSISKSTLQQYCGTFRKWWAYCMQQKIDVYTVTVGSVIFFLKEIFSTKVSYATLNSHKSALALILDISNSDDILIKRFLKGAFRERPSFPRYNETWDPFIVLNYIKEWYPLKNLSLEKLVKKLVVLIALASGQRIQTISKINIKNIKINKNSVDIYFTDMLKTSSKVSQSIRKEESYLILTYRKPCTRASTQSISRWIKDVMRSSGIDTTIFKSLRLHHAY</sequence>
<evidence type="ECO:0008006" key="4">
    <source>
        <dbReference type="Google" id="ProtNLM"/>
    </source>
</evidence>
<dbReference type="Gene3D" id="1.10.150.130">
    <property type="match status" value="1"/>
</dbReference>